<dbReference type="Gene3D" id="3.40.710.10">
    <property type="entry name" value="DD-peptidase/beta-lactamase superfamily"/>
    <property type="match status" value="1"/>
</dbReference>
<accession>A0ABW9W0H0</accession>
<dbReference type="PANTHER" id="PTHR43283:SF18">
    <property type="match status" value="1"/>
</dbReference>
<comment type="caution">
    <text evidence="3">The sequence shown here is derived from an EMBL/GenBank/DDBJ whole genome shotgun (WGS) entry which is preliminary data.</text>
</comment>
<dbReference type="RefSeq" id="WP_161055283.1">
    <property type="nucleotide sequence ID" value="NZ_WWCT01000009.1"/>
</dbReference>
<feature type="domain" description="Beta-lactamase-related" evidence="2">
    <location>
        <begin position="34"/>
        <end position="355"/>
    </location>
</feature>
<dbReference type="EMBL" id="WWCT01000009">
    <property type="protein sequence ID" value="MYN27313.1"/>
    <property type="molecule type" value="Genomic_DNA"/>
</dbReference>
<keyword evidence="3" id="KW-0378">Hydrolase</keyword>
<dbReference type="Proteomes" id="UP000642144">
    <property type="component" value="Unassembled WGS sequence"/>
</dbReference>
<organism evidence="3 4">
    <name type="scientific">Duganella levis</name>
    <dbReference type="NCBI Taxonomy" id="2692169"/>
    <lineage>
        <taxon>Bacteria</taxon>
        <taxon>Pseudomonadati</taxon>
        <taxon>Pseudomonadota</taxon>
        <taxon>Betaproteobacteria</taxon>
        <taxon>Burkholderiales</taxon>
        <taxon>Oxalobacteraceae</taxon>
        <taxon>Telluria group</taxon>
        <taxon>Duganella</taxon>
    </lineage>
</organism>
<gene>
    <name evidence="3" type="ORF">GTP69_12920</name>
</gene>
<dbReference type="SUPFAM" id="SSF56601">
    <property type="entry name" value="beta-lactamase/transpeptidase-like"/>
    <property type="match status" value="1"/>
</dbReference>
<dbReference type="InterPro" id="IPR001466">
    <property type="entry name" value="Beta-lactam-related"/>
</dbReference>
<evidence type="ECO:0000313" key="3">
    <source>
        <dbReference type="EMBL" id="MYN27313.1"/>
    </source>
</evidence>
<feature type="chain" id="PRO_5045853400" evidence="1">
    <location>
        <begin position="23"/>
        <end position="402"/>
    </location>
</feature>
<feature type="signal peptide" evidence="1">
    <location>
        <begin position="1"/>
        <end position="22"/>
    </location>
</feature>
<dbReference type="InterPro" id="IPR050789">
    <property type="entry name" value="Diverse_Enzym_Activities"/>
</dbReference>
<sequence>MRLSSLPRYAALIAVVMLGGCAAPPSPPAAPPGLDAEVQRLMSAARVPGLSLALIQDGKVTYTHAYGYANVDKQQPLRTDTIMYAASLTKAVFAYTVMQLVDEGVLTLDAPLPTLLKKPLPDYPKFADLKDDPRWQLLTPRMLLTHTSGLINWRYINENNKLDFKFPPGSRYVYSGEGLNILQIVVEERTGIPLETLMQQRVFDRFGMRHTSMVWRDSWAGRETTHYGKDGKVIPHKRRSDARAAGSMDTTIGDYAAFMAGVLRGEGLSGAAYKEMLSPQMAIVSVQQFPSHWPGDTDLWRGSGLSIGIGWPLYNSPLGPAFFKEGADDGTNNVALGFRQSRNGIVMLSNSSNANNMFFPAIEYVYGKTCLPWFWMNYIPYDRPDLMGLQARERPELSPGCR</sequence>
<reference evidence="3 4" key="1">
    <citation type="submission" date="2019-12" db="EMBL/GenBank/DDBJ databases">
        <title>Novel species isolated from a subtropical stream in China.</title>
        <authorList>
            <person name="Lu H."/>
        </authorList>
    </citation>
    <scope>NUCLEOTIDE SEQUENCE [LARGE SCALE GENOMIC DNA]</scope>
    <source>
        <strain evidence="3 4">CY42W</strain>
    </source>
</reference>
<dbReference type="Pfam" id="PF00144">
    <property type="entry name" value="Beta-lactamase"/>
    <property type="match status" value="1"/>
</dbReference>
<dbReference type="GO" id="GO:0016787">
    <property type="term" value="F:hydrolase activity"/>
    <property type="evidence" value="ECO:0007669"/>
    <property type="project" value="UniProtKB-KW"/>
</dbReference>
<dbReference type="PROSITE" id="PS51257">
    <property type="entry name" value="PROKAR_LIPOPROTEIN"/>
    <property type="match status" value="1"/>
</dbReference>
<proteinExistence type="predicted"/>
<name>A0ABW9W0H0_9BURK</name>
<keyword evidence="4" id="KW-1185">Reference proteome</keyword>
<protein>
    <submittedName>
        <fullName evidence="3">Serine hydrolase</fullName>
    </submittedName>
</protein>
<evidence type="ECO:0000259" key="2">
    <source>
        <dbReference type="Pfam" id="PF00144"/>
    </source>
</evidence>
<evidence type="ECO:0000256" key="1">
    <source>
        <dbReference type="SAM" id="SignalP"/>
    </source>
</evidence>
<keyword evidence="1" id="KW-0732">Signal</keyword>
<dbReference type="PANTHER" id="PTHR43283">
    <property type="entry name" value="BETA-LACTAMASE-RELATED"/>
    <property type="match status" value="1"/>
</dbReference>
<dbReference type="InterPro" id="IPR012338">
    <property type="entry name" value="Beta-lactam/transpept-like"/>
</dbReference>
<evidence type="ECO:0000313" key="4">
    <source>
        <dbReference type="Proteomes" id="UP000642144"/>
    </source>
</evidence>